<organism evidence="3 4">
    <name type="scientific">Leptospira kirschneri str. H1</name>
    <dbReference type="NCBI Taxonomy" id="1049966"/>
    <lineage>
        <taxon>Bacteria</taxon>
        <taxon>Pseudomonadati</taxon>
        <taxon>Spirochaetota</taxon>
        <taxon>Spirochaetia</taxon>
        <taxon>Leptospirales</taxon>
        <taxon>Leptospiraceae</taxon>
        <taxon>Leptospira</taxon>
    </lineage>
</organism>
<gene>
    <name evidence="3" type="ORF">LEP1GSC081_1061</name>
</gene>
<dbReference type="InterPro" id="IPR023393">
    <property type="entry name" value="START-like_dom_sf"/>
</dbReference>
<dbReference type="AlphaFoldDB" id="A0A0E2B344"/>
<name>A0A0E2B344_9LEPT</name>
<dbReference type="RefSeq" id="WP_004765791.1">
    <property type="nucleotide sequence ID" value="NZ_AHMY02000048.1"/>
</dbReference>
<evidence type="ECO:0000313" key="3">
    <source>
        <dbReference type="EMBL" id="EKO15204.1"/>
    </source>
</evidence>
<dbReference type="Gene3D" id="3.30.530.20">
    <property type="match status" value="1"/>
</dbReference>
<dbReference type="EMBL" id="AHMY02000048">
    <property type="protein sequence ID" value="EKO15204.1"/>
    <property type="molecule type" value="Genomic_DNA"/>
</dbReference>
<dbReference type="SUPFAM" id="SSF55961">
    <property type="entry name" value="Bet v1-like"/>
    <property type="match status" value="1"/>
</dbReference>
<dbReference type="CDD" id="cd07814">
    <property type="entry name" value="SRPBCC_CalC_Aha1-like"/>
    <property type="match status" value="1"/>
</dbReference>
<dbReference type="Pfam" id="PF08327">
    <property type="entry name" value="AHSA1"/>
    <property type="match status" value="1"/>
</dbReference>
<evidence type="ECO:0000256" key="1">
    <source>
        <dbReference type="ARBA" id="ARBA00006817"/>
    </source>
</evidence>
<dbReference type="InterPro" id="IPR013538">
    <property type="entry name" value="ASHA1/2-like_C"/>
</dbReference>
<reference evidence="3 4" key="1">
    <citation type="submission" date="2012-10" db="EMBL/GenBank/DDBJ databases">
        <authorList>
            <person name="Harkins D.M."/>
            <person name="Durkin A.S."/>
            <person name="Brinkac L.M."/>
            <person name="Selengut J.D."/>
            <person name="Sanka R."/>
            <person name="DePew J."/>
            <person name="Purushe J."/>
            <person name="Peacock S.J."/>
            <person name="Thaipadungpanit J."/>
            <person name="Wuthiekanun V.W."/>
            <person name="Day N.P."/>
            <person name="Vinetz J.M."/>
            <person name="Sutton G.G."/>
            <person name="Nelson W.C."/>
            <person name="Fouts D.E."/>
        </authorList>
    </citation>
    <scope>NUCLEOTIDE SEQUENCE [LARGE SCALE GENOMIC DNA]</scope>
    <source>
        <strain evidence="3 4">H1</strain>
    </source>
</reference>
<protein>
    <recommendedName>
        <fullName evidence="2">Activator of Hsp90 ATPase homologue 1/2-like C-terminal domain-containing protein</fullName>
    </recommendedName>
</protein>
<evidence type="ECO:0000259" key="2">
    <source>
        <dbReference type="Pfam" id="PF08327"/>
    </source>
</evidence>
<dbReference type="Proteomes" id="UP000006253">
    <property type="component" value="Unassembled WGS sequence"/>
</dbReference>
<evidence type="ECO:0000313" key="4">
    <source>
        <dbReference type="Proteomes" id="UP000006253"/>
    </source>
</evidence>
<proteinExistence type="inferred from homology"/>
<feature type="domain" description="Activator of Hsp90 ATPase homologue 1/2-like C-terminal" evidence="2">
    <location>
        <begin position="13"/>
        <end position="138"/>
    </location>
</feature>
<accession>A0A0E2B344</accession>
<comment type="caution">
    <text evidence="3">The sequence shown here is derived from an EMBL/GenBank/DDBJ whole genome shotgun (WGS) entry which is preliminary data.</text>
</comment>
<comment type="similarity">
    <text evidence="1">Belongs to the AHA1 family.</text>
</comment>
<sequence>METRSIVKEFQFDYPLMRVWNAVTVNEELIHWLADKVTGRPKEGANFAWTWRLGMEGDLTTNGIYKKIIPFKELILLWQDHPAGKIELKLEFHSLGEDSSKLVVTNSGYPLGDKYDVWVEAASEGWEEEGKHLKDYLKKS</sequence>